<gene>
    <name evidence="1" type="ORF">CISIN_1g032851mg</name>
</gene>
<sequence length="132" mass="15393">MPKKKARQVFFFFFKRTYQVSRVFFSRHLGFETPQGDANHQFHLISYKTKTLPQAGQKKPPVQSANIKISPSFFHVNINTPNPMCTINKHFIDTLFSTNLDQLFNGNHNTRNRCHMINHSQSDFPTIGFPCF</sequence>
<reference evidence="1 2" key="1">
    <citation type="submission" date="2014-04" db="EMBL/GenBank/DDBJ databases">
        <authorList>
            <consortium name="International Citrus Genome Consortium"/>
            <person name="Gmitter F."/>
            <person name="Chen C."/>
            <person name="Farmerie W."/>
            <person name="Harkins T."/>
            <person name="Desany B."/>
            <person name="Mohiuddin M."/>
            <person name="Kodira C."/>
            <person name="Borodovsky M."/>
            <person name="Lomsadze A."/>
            <person name="Burns P."/>
            <person name="Jenkins J."/>
            <person name="Prochnik S."/>
            <person name="Shu S."/>
            <person name="Chapman J."/>
            <person name="Pitluck S."/>
            <person name="Schmutz J."/>
            <person name="Rokhsar D."/>
        </authorList>
    </citation>
    <scope>NUCLEOTIDE SEQUENCE</scope>
</reference>
<dbReference type="Proteomes" id="UP000027120">
    <property type="component" value="Unassembled WGS sequence"/>
</dbReference>
<proteinExistence type="predicted"/>
<dbReference type="EMBL" id="KK785377">
    <property type="protein sequence ID" value="KDO43439.1"/>
    <property type="molecule type" value="Genomic_DNA"/>
</dbReference>
<keyword evidence="2" id="KW-1185">Reference proteome</keyword>
<organism evidence="1 2">
    <name type="scientific">Citrus sinensis</name>
    <name type="common">Sweet orange</name>
    <name type="synonym">Citrus aurantium var. sinensis</name>
    <dbReference type="NCBI Taxonomy" id="2711"/>
    <lineage>
        <taxon>Eukaryota</taxon>
        <taxon>Viridiplantae</taxon>
        <taxon>Streptophyta</taxon>
        <taxon>Embryophyta</taxon>
        <taxon>Tracheophyta</taxon>
        <taxon>Spermatophyta</taxon>
        <taxon>Magnoliopsida</taxon>
        <taxon>eudicotyledons</taxon>
        <taxon>Gunneridae</taxon>
        <taxon>Pentapetalae</taxon>
        <taxon>rosids</taxon>
        <taxon>malvids</taxon>
        <taxon>Sapindales</taxon>
        <taxon>Rutaceae</taxon>
        <taxon>Aurantioideae</taxon>
        <taxon>Citrus</taxon>
    </lineage>
</organism>
<dbReference type="AlphaFoldDB" id="A0A067DKC8"/>
<evidence type="ECO:0000313" key="2">
    <source>
        <dbReference type="Proteomes" id="UP000027120"/>
    </source>
</evidence>
<protein>
    <submittedName>
        <fullName evidence="1">Uncharacterized protein</fullName>
    </submittedName>
</protein>
<evidence type="ECO:0000313" key="1">
    <source>
        <dbReference type="EMBL" id="KDO43439.1"/>
    </source>
</evidence>
<accession>A0A067DKC8</accession>
<name>A0A067DKC8_CITSI</name>